<dbReference type="InterPro" id="IPR011659">
    <property type="entry name" value="WD40"/>
</dbReference>
<sequence>MMDQKRTEVLLFFLLLWAAASTQGRCQETVFALMRSDLKMADQRFQKKNFKAALALYENVARKRPSREVTLKIGRCYYFLRRYQDAIAVYDEHQKSGNNLTAIDKFYYAEAQAGLKNYKEAIDSYRRYLAQVPDDELVLKKVWQLSNIKYLYEDSLHYAVRPVPLNSEYGDLAAVPSGKGLVFMSNRKEVQVVSKIDAASNAPFYRIYYSPVHKDTSAQSNGTRRYGKPVIFSKELSAKFHAGPVAFYDRSHKMVFVATGNSTGANGERTLQLYFAAEQSGVWKVTQAFPYNSSSYSISDPTITEDGKVLYFTSDMKGGFGGKDLYWSAYKNGQWTKPMNLGEFVNTPYDEVFPYFHHSGVLYFSSNGHAGFGGLDIFRSDSTTTGFSEPRNAGYPLNTNFDEFGLVIDSLSTHGYFSSNRGSKGVDDDIYEFDVDLQSYPLEITGLVKYREHSWSDSSALESMPNAKVYLIDNLRGVTVYETVSDSVGNFTITIPYFSMYKLKVRNEANDENIVSLEIPRQRKQHTIHEIVLIKDTFKEPENETVK</sequence>
<dbReference type="InterPro" id="IPR019734">
    <property type="entry name" value="TPR_rpt"/>
</dbReference>
<protein>
    <submittedName>
        <fullName evidence="1">Tetratricopeptide repeat protein</fullName>
    </submittedName>
</protein>
<name>A0AAP2GJ96_9BACT</name>
<dbReference type="SUPFAM" id="SSF82171">
    <property type="entry name" value="DPP6 N-terminal domain-like"/>
    <property type="match status" value="1"/>
</dbReference>
<organism evidence="1 2">
    <name type="scientific">Chryseosolibacter histidini</name>
    <dbReference type="NCBI Taxonomy" id="2782349"/>
    <lineage>
        <taxon>Bacteria</taxon>
        <taxon>Pseudomonadati</taxon>
        <taxon>Bacteroidota</taxon>
        <taxon>Cytophagia</taxon>
        <taxon>Cytophagales</taxon>
        <taxon>Chryseotaleaceae</taxon>
        <taxon>Chryseosolibacter</taxon>
    </lineage>
</organism>
<evidence type="ECO:0000313" key="2">
    <source>
        <dbReference type="Proteomes" id="UP001319200"/>
    </source>
</evidence>
<dbReference type="Pfam" id="PF07676">
    <property type="entry name" value="PD40"/>
    <property type="match status" value="2"/>
</dbReference>
<dbReference type="InterPro" id="IPR011990">
    <property type="entry name" value="TPR-like_helical_dom_sf"/>
</dbReference>
<dbReference type="Pfam" id="PF13432">
    <property type="entry name" value="TPR_16"/>
    <property type="match status" value="1"/>
</dbReference>
<dbReference type="EMBL" id="JAHESF010000013">
    <property type="protein sequence ID" value="MBT1698106.1"/>
    <property type="molecule type" value="Genomic_DNA"/>
</dbReference>
<gene>
    <name evidence="1" type="ORF">KK083_14530</name>
</gene>
<keyword evidence="2" id="KW-1185">Reference proteome</keyword>
<dbReference type="AlphaFoldDB" id="A0AAP2GJ96"/>
<dbReference type="SUPFAM" id="SSF48452">
    <property type="entry name" value="TPR-like"/>
    <property type="match status" value="1"/>
</dbReference>
<dbReference type="Gene3D" id="1.25.40.10">
    <property type="entry name" value="Tetratricopeptide repeat domain"/>
    <property type="match status" value="1"/>
</dbReference>
<accession>A0AAP2GJ96</accession>
<dbReference type="Pfam" id="PF13174">
    <property type="entry name" value="TPR_6"/>
    <property type="match status" value="1"/>
</dbReference>
<reference evidence="1 2" key="1">
    <citation type="submission" date="2021-05" db="EMBL/GenBank/DDBJ databases">
        <title>A Polyphasic approach of four new species of the genus Ohtaekwangia: Ohtaekwangia histidinii sp. nov., Ohtaekwangia cretensis sp. nov., Ohtaekwangia indiensis sp. nov., Ohtaekwangia reichenbachii sp. nov. from diverse environment.</title>
        <authorList>
            <person name="Octaviana S."/>
        </authorList>
    </citation>
    <scope>NUCLEOTIDE SEQUENCE [LARGE SCALE GENOMIC DNA]</scope>
    <source>
        <strain evidence="1 2">PWU4</strain>
    </source>
</reference>
<dbReference type="RefSeq" id="WP_254163978.1">
    <property type="nucleotide sequence ID" value="NZ_JAHESF010000013.1"/>
</dbReference>
<dbReference type="Proteomes" id="UP001319200">
    <property type="component" value="Unassembled WGS sequence"/>
</dbReference>
<evidence type="ECO:0000313" key="1">
    <source>
        <dbReference type="EMBL" id="MBT1698106.1"/>
    </source>
</evidence>
<proteinExistence type="predicted"/>
<comment type="caution">
    <text evidence="1">The sequence shown here is derived from an EMBL/GenBank/DDBJ whole genome shotgun (WGS) entry which is preliminary data.</text>
</comment>